<keyword evidence="5" id="KW-0131">Cell cycle</keyword>
<feature type="compositionally biased region" description="Low complexity" evidence="7">
    <location>
        <begin position="577"/>
        <end position="593"/>
    </location>
</feature>
<comment type="caution">
    <text evidence="9">The sequence shown here is derived from an EMBL/GenBank/DDBJ whole genome shotgun (WGS) entry which is preliminary data.</text>
</comment>
<dbReference type="EMBL" id="QEAN01000107">
    <property type="protein sequence ID" value="TPX48003.1"/>
    <property type="molecule type" value="Genomic_DNA"/>
</dbReference>
<evidence type="ECO:0000256" key="1">
    <source>
        <dbReference type="ARBA" id="ARBA00004300"/>
    </source>
</evidence>
<evidence type="ECO:0000256" key="7">
    <source>
        <dbReference type="SAM" id="MobiDB-lite"/>
    </source>
</evidence>
<evidence type="ECO:0000256" key="3">
    <source>
        <dbReference type="ARBA" id="ARBA00023054"/>
    </source>
</evidence>
<dbReference type="CDD" id="cd10142">
    <property type="entry name" value="HD_SAS6_N"/>
    <property type="match status" value="1"/>
</dbReference>
<dbReference type="InterPro" id="IPR032396">
    <property type="entry name" value="SAS-6_N"/>
</dbReference>
<dbReference type="AlphaFoldDB" id="A0A507D8Z0"/>
<accession>A0A507D8Z0</accession>
<name>A0A507D8Z0_9FUNG</name>
<dbReference type="Pfam" id="PF16531">
    <property type="entry name" value="SAS-6_N"/>
    <property type="match status" value="1"/>
</dbReference>
<evidence type="ECO:0000313" key="9">
    <source>
        <dbReference type="EMBL" id="TPX48003.1"/>
    </source>
</evidence>
<feature type="region of interest" description="Disordered" evidence="7">
    <location>
        <begin position="631"/>
        <end position="655"/>
    </location>
</feature>
<protein>
    <recommendedName>
        <fullName evidence="8">Spindle assembly abnormal protein 6 N-terminal domain-containing protein</fullName>
    </recommendedName>
</protein>
<feature type="domain" description="Spindle assembly abnormal protein 6 N-terminal" evidence="8">
    <location>
        <begin position="59"/>
        <end position="171"/>
    </location>
</feature>
<dbReference type="PANTHER" id="PTHR44281">
    <property type="entry name" value="SPINDLE ASSEMBLY ABNORMAL PROTEIN 6 HOMOLOG"/>
    <property type="match status" value="1"/>
</dbReference>
<keyword evidence="10" id="KW-1185">Reference proteome</keyword>
<keyword evidence="2" id="KW-0963">Cytoplasm</keyword>
<evidence type="ECO:0000256" key="5">
    <source>
        <dbReference type="ARBA" id="ARBA00023306"/>
    </source>
</evidence>
<dbReference type="Proteomes" id="UP000317494">
    <property type="component" value="Unassembled WGS sequence"/>
</dbReference>
<dbReference type="PANTHER" id="PTHR44281:SF2">
    <property type="entry name" value="SPINDLE ASSEMBLY ABNORMAL PROTEIN 6 HOMOLOG"/>
    <property type="match status" value="1"/>
</dbReference>
<evidence type="ECO:0000256" key="6">
    <source>
        <dbReference type="SAM" id="Coils"/>
    </source>
</evidence>
<dbReference type="STRING" id="286115.A0A507D8Z0"/>
<keyword evidence="3 6" id="KW-0175">Coiled coil</keyword>
<proteinExistence type="predicted"/>
<dbReference type="InterPro" id="IPR038558">
    <property type="entry name" value="SAS-6_N_sf"/>
</dbReference>
<organism evidence="9 10">
    <name type="scientific">Synchytrium endobioticum</name>
    <dbReference type="NCBI Taxonomy" id="286115"/>
    <lineage>
        <taxon>Eukaryota</taxon>
        <taxon>Fungi</taxon>
        <taxon>Fungi incertae sedis</taxon>
        <taxon>Chytridiomycota</taxon>
        <taxon>Chytridiomycota incertae sedis</taxon>
        <taxon>Chytridiomycetes</taxon>
        <taxon>Synchytriales</taxon>
        <taxon>Synchytriaceae</taxon>
        <taxon>Synchytrium</taxon>
    </lineage>
</organism>
<sequence>MMGESPAESLFSDRVPVTIKPAAPIIQSSASPGLLPSSSSPPHRLPVIDSHFQEKKHAGITIQLALSSKHSSRLKVLEIQLTDESDPFFLYQLDIGEDDFHALKSEQNLLVDFAHFPVKFIELLEECIACRNDDHPKFLAQLITDSSSRHAIFNVVETNTFKAITHLSLHFIPGNDAAVKTYLANLVREYKGETASLRSQLSNTTNTLTSRLREQESMLTSLNAELDKLKISSTHSSSQLQILHAEELAKEKERALREREAERRHLEKERRDCEVKYEEQLKSLSQKHTALTTTHSHLLSHTQTLEERLSNASRQTEQLTRDLAAAKQESDRATAMNRLLEKTKADLEREINHQRDELKGAEKREREREDGVRRQDEALQAVGEQKGKLEDALEMYKAQNARLEEGLRKASDEINKGNEIIRRLQSELKAAKSKVKLKNVVTLQQEKLLDERAATIDQQSKDVTAMKESLQKKTEEAESLQARVEELTKKVDEGRHIIEDNNHVIEWLHKQLNEDALSRPLGVTGGFGAIDFEKYTSDYPKQRTSPTSYRPRYTAEPESRTSPPSGGVPLKYAPYQSNSNPNRLNSRSPPRSSHIPAGANIGVNTNTATGLVGSNIPGSCAGQQHSPLLAGSRSRVTDSGGGNTNTVNAVAGTSGRWQPGIKTGLRDEIMHNAIGTNGAIGGGGMAHATNAREEALGGTNRVAGGIKSNYF</sequence>
<evidence type="ECO:0000313" key="10">
    <source>
        <dbReference type="Proteomes" id="UP000317494"/>
    </source>
</evidence>
<feature type="region of interest" description="Disordered" evidence="7">
    <location>
        <begin position="538"/>
        <end position="601"/>
    </location>
</feature>
<dbReference type="Gene3D" id="2.170.210.20">
    <property type="entry name" value="Spindle assembly abnormal protein 6, N-terminal domain"/>
    <property type="match status" value="1"/>
</dbReference>
<evidence type="ECO:0000259" key="8">
    <source>
        <dbReference type="Pfam" id="PF16531"/>
    </source>
</evidence>
<comment type="subcellular location">
    <subcellularLocation>
        <location evidence="1">Cytoplasm</location>
        <location evidence="1">Cytoskeleton</location>
        <location evidence="1">Microtubule organizing center</location>
        <location evidence="1">Centrosome</location>
    </subcellularLocation>
</comment>
<feature type="coiled-coil region" evidence="6">
    <location>
        <begin position="212"/>
        <end position="276"/>
    </location>
</feature>
<gene>
    <name evidence="9" type="ORF">SeMB42_g03145</name>
</gene>
<keyword evidence="4" id="KW-0206">Cytoskeleton</keyword>
<reference evidence="9 10" key="1">
    <citation type="journal article" date="2019" name="Sci. Rep.">
        <title>Comparative genomics of chytrid fungi reveal insights into the obligate biotrophic and pathogenic lifestyle of Synchytrium endobioticum.</title>
        <authorList>
            <person name="van de Vossenberg B.T.L.H."/>
            <person name="Warris S."/>
            <person name="Nguyen H.D.T."/>
            <person name="van Gent-Pelzer M.P.E."/>
            <person name="Joly D.L."/>
            <person name="van de Geest H.C."/>
            <person name="Bonants P.J.M."/>
            <person name="Smith D.S."/>
            <person name="Levesque C.A."/>
            <person name="van der Lee T.A.J."/>
        </authorList>
    </citation>
    <scope>NUCLEOTIDE SEQUENCE [LARGE SCALE GENOMIC DNA]</scope>
    <source>
        <strain evidence="9 10">MB42</strain>
    </source>
</reference>
<feature type="region of interest" description="Disordered" evidence="7">
    <location>
        <begin position="348"/>
        <end position="374"/>
    </location>
</feature>
<dbReference type="VEuPathDB" id="FungiDB:SeMB42_g03145"/>
<evidence type="ECO:0000256" key="2">
    <source>
        <dbReference type="ARBA" id="ARBA00022490"/>
    </source>
</evidence>
<evidence type="ECO:0000256" key="4">
    <source>
        <dbReference type="ARBA" id="ARBA00023212"/>
    </source>
</evidence>